<name>A0ABN6VNC5_9BACT</name>
<dbReference type="InterPro" id="IPR010177">
    <property type="entry name" value="Paired_CXXCH_1"/>
</dbReference>
<evidence type="ECO:0000256" key="1">
    <source>
        <dbReference type="SAM" id="SignalP"/>
    </source>
</evidence>
<keyword evidence="1" id="KW-0732">Signal</keyword>
<keyword evidence="4" id="KW-1185">Reference proteome</keyword>
<evidence type="ECO:0000313" key="4">
    <source>
        <dbReference type="Proteomes" id="UP001317705"/>
    </source>
</evidence>
<dbReference type="Proteomes" id="UP001317705">
    <property type="component" value="Chromosome"/>
</dbReference>
<dbReference type="RefSeq" id="WP_282001771.1">
    <property type="nucleotide sequence ID" value="NZ_AP027151.1"/>
</dbReference>
<protein>
    <submittedName>
        <fullName evidence="3">Cytochrome c</fullName>
    </submittedName>
</protein>
<proteinExistence type="predicted"/>
<sequence length="239" mass="24161">MKRVLSLVAALAVSTVATAAFAAGSSTIAGTKHNLSLGSTASYKVGAGGTGQICIFCHTPHNAAQNVPLWNRTANGTAAGGFTLYSSVTMVNSKHATGFTTDSISLFCMSCHDGSALGGTTMIKNQPADGTSTDVSLGGTGASEGIASGRAANLGTDLRSSHPINFRVLQSGTSNGLGDVTGNILKTSTVSGGFPLFASGGQDKYLECGSCHAVHDNTNIPFLRTTNDGSKLCLGCHVK</sequence>
<feature type="chain" id="PRO_5045825683" evidence="1">
    <location>
        <begin position="23"/>
        <end position="239"/>
    </location>
</feature>
<dbReference type="EMBL" id="AP027151">
    <property type="protein sequence ID" value="BDV41749.1"/>
    <property type="molecule type" value="Genomic_DNA"/>
</dbReference>
<gene>
    <name evidence="3" type="primary">omcE_1</name>
    <name evidence="3" type="ORF">GURASL_06720</name>
</gene>
<evidence type="ECO:0000313" key="3">
    <source>
        <dbReference type="EMBL" id="BDV41749.1"/>
    </source>
</evidence>
<feature type="domain" description="Doubled CXXCH motif" evidence="2">
    <location>
        <begin position="207"/>
        <end position="238"/>
    </location>
</feature>
<reference evidence="3 4" key="1">
    <citation type="submission" date="2022-12" db="EMBL/GenBank/DDBJ databases">
        <title>Polyphasic characterization of Geotalea uranireducens NIT-SL11 newly isolated from a complex of sewage sludge and microbially reduced graphene oxide.</title>
        <authorList>
            <person name="Xie L."/>
            <person name="Yoshida N."/>
            <person name="Meng L."/>
        </authorList>
    </citation>
    <scope>NUCLEOTIDE SEQUENCE [LARGE SCALE GENOMIC DNA]</scope>
    <source>
        <strain evidence="3 4">NIT-SL11</strain>
    </source>
</reference>
<feature type="signal peptide" evidence="1">
    <location>
        <begin position="1"/>
        <end position="22"/>
    </location>
</feature>
<accession>A0ABN6VNC5</accession>
<dbReference type="InterPro" id="IPR036280">
    <property type="entry name" value="Multihaem_cyt_sf"/>
</dbReference>
<dbReference type="SUPFAM" id="SSF48695">
    <property type="entry name" value="Multiheme cytochromes"/>
    <property type="match status" value="1"/>
</dbReference>
<organism evidence="3 4">
    <name type="scientific">Geotalea uraniireducens</name>
    <dbReference type="NCBI Taxonomy" id="351604"/>
    <lineage>
        <taxon>Bacteria</taxon>
        <taxon>Pseudomonadati</taxon>
        <taxon>Thermodesulfobacteriota</taxon>
        <taxon>Desulfuromonadia</taxon>
        <taxon>Geobacterales</taxon>
        <taxon>Geobacteraceae</taxon>
        <taxon>Geotalea</taxon>
    </lineage>
</organism>
<dbReference type="Pfam" id="PF09699">
    <property type="entry name" value="Paired_CXXCH_1"/>
    <property type="match status" value="1"/>
</dbReference>
<evidence type="ECO:0000259" key="2">
    <source>
        <dbReference type="Pfam" id="PF09699"/>
    </source>
</evidence>